<sequence>MVKGPSRSGWMAEAELFRDALGVPHLRAADELGLAEAQGRVTALDRAWQIEVDRWRAEGRLAERIGPAGLEWDRFARRIRLAETAERAYDALEPDDRAWVDAYVRGVNAGLPEGRRRSANAPGGEFATFASVDVFGAEAPEPTPWPAWAPLGVFLVAHVLFSPFPNLLWRAHLAATLGDEHVDRFTPGVPAAAGSNAWAIHGSRTPTGAPLLAGDPHRLLELPGVYQQVRLACPEYDVVGLAFPGVPGVPHFGHTGSAAWGITNAIAHSADVFRERLRDIDGRVEALGADGWEPVDRRVEAIHVRDGASEQVVALETARGPVVVDGPGGCFSVRLPARVDADLGFAAFRRLLRARSVADVASAFERWVDPVNRVLAADASGDVLRFTAGRAPQREVHERRLPLDAWEVGADPGGTTDPAASGPTPLPPPEPVTSVAVDANERPDRPGHDLGYAYPSSARARRIRTLLADVHDASPADMSSIHADVLDERALALVGRLRDALARPGAPAPSAAGADLAALFFEWDGNRGADSVIAARFAAWHSALVRRLAAHPSLAPLHAPHGMGAIFDPWFSVAGRVGDALESLLDARALGIDGRAELVAALEEAAASEETTAWGDRHRLHPLHVLADVPGADVPRMAPVALGGAGDTVRCTGSVPGVTDAGFRGSVARWVWDLADRPGSRWNVPFGASGVPGEVHFDDQLAAWSRGETTPIVTDWHRLARQEDPWAG</sequence>
<dbReference type="InterPro" id="IPR043147">
    <property type="entry name" value="Penicillin_amidase_A-knob"/>
</dbReference>
<keyword evidence="8" id="KW-1185">Reference proteome</keyword>
<keyword evidence="5" id="KW-0479">Metal-binding</keyword>
<dbReference type="Gene3D" id="3.60.20.10">
    <property type="entry name" value="Glutamine Phosphoribosylpyrophosphate, subunit 1, domain 1"/>
    <property type="match status" value="1"/>
</dbReference>
<dbReference type="EMBL" id="WJIF01000002">
    <property type="protein sequence ID" value="MRG59014.1"/>
    <property type="molecule type" value="Genomic_DNA"/>
</dbReference>
<evidence type="ECO:0000256" key="2">
    <source>
        <dbReference type="ARBA" id="ARBA00022801"/>
    </source>
</evidence>
<dbReference type="InterPro" id="IPR014395">
    <property type="entry name" value="Pen/GL7ACA/AHL_acylase"/>
</dbReference>
<dbReference type="Gene3D" id="1.10.1400.10">
    <property type="match status" value="1"/>
</dbReference>
<keyword evidence="5" id="KW-0106">Calcium</keyword>
<reference evidence="7 8" key="1">
    <citation type="submission" date="2019-10" db="EMBL/GenBank/DDBJ databases">
        <authorList>
            <person name="Nie G."/>
            <person name="Ming H."/>
            <person name="Yi B."/>
        </authorList>
    </citation>
    <scope>NUCLEOTIDE SEQUENCE [LARGE SCALE GENOMIC DNA]</scope>
    <source>
        <strain evidence="7 8">CFH 90414</strain>
    </source>
</reference>
<dbReference type="Proteomes" id="UP000431080">
    <property type="component" value="Unassembled WGS sequence"/>
</dbReference>
<feature type="binding site" evidence="5">
    <location>
        <position position="271"/>
    </location>
    <ligand>
        <name>Ca(2+)</name>
        <dbReference type="ChEBI" id="CHEBI:29108"/>
    </ligand>
</feature>
<dbReference type="PIRSF" id="PIRSF001227">
    <property type="entry name" value="Pen_acylase"/>
    <property type="match status" value="1"/>
</dbReference>
<evidence type="ECO:0000256" key="4">
    <source>
        <dbReference type="PIRSR" id="PIRSR001227-1"/>
    </source>
</evidence>
<proteinExistence type="inferred from homology"/>
<dbReference type="Gene3D" id="2.30.120.10">
    <property type="match status" value="1"/>
</dbReference>
<gene>
    <name evidence="7" type="ORF">GE115_03900</name>
</gene>
<feature type="region of interest" description="Disordered" evidence="6">
    <location>
        <begin position="406"/>
        <end position="453"/>
    </location>
</feature>
<dbReference type="GO" id="GO:0046872">
    <property type="term" value="F:metal ion binding"/>
    <property type="evidence" value="ECO:0007669"/>
    <property type="project" value="UniProtKB-KW"/>
</dbReference>
<comment type="similarity">
    <text evidence="1">Belongs to the peptidase S45 family.</text>
</comment>
<dbReference type="InterPro" id="IPR023343">
    <property type="entry name" value="Penicillin_amidase_dom1"/>
</dbReference>
<keyword evidence="3" id="KW-0865">Zymogen</keyword>
<organism evidence="7 8">
    <name type="scientific">Agromyces agglutinans</name>
    <dbReference type="NCBI Taxonomy" id="2662258"/>
    <lineage>
        <taxon>Bacteria</taxon>
        <taxon>Bacillati</taxon>
        <taxon>Actinomycetota</taxon>
        <taxon>Actinomycetes</taxon>
        <taxon>Micrococcales</taxon>
        <taxon>Microbacteriaceae</taxon>
        <taxon>Agromyces</taxon>
    </lineage>
</organism>
<dbReference type="PANTHER" id="PTHR34218">
    <property type="entry name" value="PEPTIDASE S45 PENICILLIN AMIDASE"/>
    <property type="match status" value="1"/>
</dbReference>
<comment type="cofactor">
    <cofactor evidence="5">
        <name>Ca(2+)</name>
        <dbReference type="ChEBI" id="CHEBI:29108"/>
    </cofactor>
    <text evidence="5">Binds 1 Ca(2+) ion per dimer.</text>
</comment>
<evidence type="ECO:0000313" key="7">
    <source>
        <dbReference type="EMBL" id="MRG59014.1"/>
    </source>
</evidence>
<evidence type="ECO:0000313" key="8">
    <source>
        <dbReference type="Proteomes" id="UP000431080"/>
    </source>
</evidence>
<evidence type="ECO:0000256" key="3">
    <source>
        <dbReference type="ARBA" id="ARBA00023145"/>
    </source>
</evidence>
<protein>
    <submittedName>
        <fullName evidence="7">Penicillin acylase family protein</fullName>
    </submittedName>
</protein>
<dbReference type="PANTHER" id="PTHR34218:SF4">
    <property type="entry name" value="ACYL-HOMOSERINE LACTONE ACYLASE QUIP"/>
    <property type="match status" value="1"/>
</dbReference>
<comment type="caution">
    <text evidence="7">The sequence shown here is derived from an EMBL/GenBank/DDBJ whole genome shotgun (WGS) entry which is preliminary data.</text>
</comment>
<dbReference type="InterPro" id="IPR002692">
    <property type="entry name" value="S45"/>
</dbReference>
<evidence type="ECO:0000256" key="5">
    <source>
        <dbReference type="PIRSR" id="PIRSR001227-2"/>
    </source>
</evidence>
<dbReference type="SUPFAM" id="SSF56235">
    <property type="entry name" value="N-terminal nucleophile aminohydrolases (Ntn hydrolases)"/>
    <property type="match status" value="1"/>
</dbReference>
<dbReference type="AlphaFoldDB" id="A0A6I2F3P2"/>
<name>A0A6I2F3P2_9MICO</name>
<keyword evidence="2" id="KW-0378">Hydrolase</keyword>
<dbReference type="GO" id="GO:0017000">
    <property type="term" value="P:antibiotic biosynthetic process"/>
    <property type="evidence" value="ECO:0007669"/>
    <property type="project" value="InterPro"/>
</dbReference>
<evidence type="ECO:0000256" key="6">
    <source>
        <dbReference type="SAM" id="MobiDB-lite"/>
    </source>
</evidence>
<feature type="active site" description="Nucleophile" evidence="4">
    <location>
        <position position="195"/>
    </location>
</feature>
<dbReference type="Pfam" id="PF01804">
    <property type="entry name" value="Penicil_amidase"/>
    <property type="match status" value="1"/>
</dbReference>
<dbReference type="InterPro" id="IPR029055">
    <property type="entry name" value="Ntn_hydrolases_N"/>
</dbReference>
<dbReference type="GO" id="GO:0016811">
    <property type="term" value="F:hydrolase activity, acting on carbon-nitrogen (but not peptide) bonds, in linear amides"/>
    <property type="evidence" value="ECO:0007669"/>
    <property type="project" value="InterPro"/>
</dbReference>
<dbReference type="Gene3D" id="1.10.439.10">
    <property type="entry name" value="Penicillin Amidohydrolase, domain 1"/>
    <property type="match status" value="1"/>
</dbReference>
<evidence type="ECO:0000256" key="1">
    <source>
        <dbReference type="ARBA" id="ARBA00006586"/>
    </source>
</evidence>
<accession>A0A6I2F3P2</accession>
<feature type="compositionally biased region" description="Basic and acidic residues" evidence="6">
    <location>
        <begin position="439"/>
        <end position="448"/>
    </location>
</feature>
<dbReference type="InterPro" id="IPR043146">
    <property type="entry name" value="Penicillin_amidase_N_B-knob"/>
</dbReference>